<accession>A0ABR3EIE5</accession>
<protein>
    <submittedName>
        <fullName evidence="2">Uncharacterized protein</fullName>
    </submittedName>
</protein>
<sequence length="128" mass="14947">MYNATNKKNFEPQVAKHVARQRNLHQKASRSDWTSHPVESEDMPPDDPASHILMPHSERNPMRFGVLLDPNQPTEPALENFKKGLQRHLLGRILEQDPDTIPDSELYKVAFVGDRFFRHKRFQVNYTT</sequence>
<feature type="region of interest" description="Disordered" evidence="1">
    <location>
        <begin position="1"/>
        <end position="55"/>
    </location>
</feature>
<feature type="compositionally biased region" description="Basic residues" evidence="1">
    <location>
        <begin position="17"/>
        <end position="28"/>
    </location>
</feature>
<proteinExistence type="predicted"/>
<comment type="caution">
    <text evidence="2">The sequence shown here is derived from an EMBL/GenBank/DDBJ whole genome shotgun (WGS) entry which is preliminary data.</text>
</comment>
<keyword evidence="3" id="KW-1185">Reference proteome</keyword>
<evidence type="ECO:0000256" key="1">
    <source>
        <dbReference type="SAM" id="MobiDB-lite"/>
    </source>
</evidence>
<dbReference type="Proteomes" id="UP001465976">
    <property type="component" value="Unassembled WGS sequence"/>
</dbReference>
<dbReference type="EMBL" id="JBAHYK010004978">
    <property type="protein sequence ID" value="KAL0562630.1"/>
    <property type="molecule type" value="Genomic_DNA"/>
</dbReference>
<feature type="non-terminal residue" evidence="2">
    <location>
        <position position="128"/>
    </location>
</feature>
<organism evidence="2 3">
    <name type="scientific">Marasmius crinis-equi</name>
    <dbReference type="NCBI Taxonomy" id="585013"/>
    <lineage>
        <taxon>Eukaryota</taxon>
        <taxon>Fungi</taxon>
        <taxon>Dikarya</taxon>
        <taxon>Basidiomycota</taxon>
        <taxon>Agaricomycotina</taxon>
        <taxon>Agaricomycetes</taxon>
        <taxon>Agaricomycetidae</taxon>
        <taxon>Agaricales</taxon>
        <taxon>Marasmiineae</taxon>
        <taxon>Marasmiaceae</taxon>
        <taxon>Marasmius</taxon>
    </lineage>
</organism>
<gene>
    <name evidence="2" type="ORF">V5O48_019454</name>
</gene>
<evidence type="ECO:0000313" key="2">
    <source>
        <dbReference type="EMBL" id="KAL0562630.1"/>
    </source>
</evidence>
<evidence type="ECO:0000313" key="3">
    <source>
        <dbReference type="Proteomes" id="UP001465976"/>
    </source>
</evidence>
<name>A0ABR3EIE5_9AGAR</name>
<reference evidence="2 3" key="1">
    <citation type="submission" date="2024-02" db="EMBL/GenBank/DDBJ databases">
        <title>A draft genome for the cacao thread blight pathogen Marasmius crinis-equi.</title>
        <authorList>
            <person name="Cohen S.P."/>
            <person name="Baruah I.K."/>
            <person name="Amoako-Attah I."/>
            <person name="Bukari Y."/>
            <person name="Meinhardt L.W."/>
            <person name="Bailey B.A."/>
        </authorList>
    </citation>
    <scope>NUCLEOTIDE SEQUENCE [LARGE SCALE GENOMIC DNA]</scope>
    <source>
        <strain evidence="2 3">GH-76</strain>
    </source>
</reference>